<dbReference type="GeneID" id="95523498"/>
<dbReference type="Pfam" id="PF17853">
    <property type="entry name" value="GGDEF_2"/>
    <property type="match status" value="1"/>
</dbReference>
<dbReference type="InterPro" id="IPR025736">
    <property type="entry name" value="PucR_C-HTH_dom"/>
</dbReference>
<comment type="similarity">
    <text evidence="1">Belongs to the CdaR family.</text>
</comment>
<dbReference type="AlphaFoldDB" id="A0A2Z5JLD3"/>
<dbReference type="PANTHER" id="PTHR33744:SF1">
    <property type="entry name" value="DNA-BINDING TRANSCRIPTIONAL ACTIVATOR ADER"/>
    <property type="match status" value="1"/>
</dbReference>
<dbReference type="InterPro" id="IPR051448">
    <property type="entry name" value="CdaR-like_regulators"/>
</dbReference>
<reference evidence="5 6" key="1">
    <citation type="journal article" date="2018" name="Front. Microbiol.">
        <title>Genome Sequencing of Streptomyces atratus SCSIOZH16 and Activation Production of Nocardamine via Metabolic Engineering.</title>
        <authorList>
            <person name="Li Y."/>
            <person name="Zhang C."/>
            <person name="Liu C."/>
            <person name="Ju J."/>
            <person name="Ma J."/>
        </authorList>
    </citation>
    <scope>NUCLEOTIDE SEQUENCE [LARGE SCALE GENOMIC DNA]</scope>
    <source>
        <strain evidence="5 6">SCSIO_ZH16</strain>
    </source>
</reference>
<organism evidence="5 6">
    <name type="scientific">Streptomyces atratus</name>
    <dbReference type="NCBI Taxonomy" id="1893"/>
    <lineage>
        <taxon>Bacteria</taxon>
        <taxon>Bacillati</taxon>
        <taxon>Actinomycetota</taxon>
        <taxon>Actinomycetes</taxon>
        <taxon>Kitasatosporales</taxon>
        <taxon>Streptomycetaceae</taxon>
        <taxon>Streptomyces</taxon>
    </lineage>
</organism>
<dbReference type="Pfam" id="PF07905">
    <property type="entry name" value="PucR"/>
    <property type="match status" value="1"/>
</dbReference>
<dbReference type="Gene3D" id="1.10.10.2840">
    <property type="entry name" value="PucR C-terminal helix-turn-helix domain"/>
    <property type="match status" value="1"/>
</dbReference>
<feature type="domain" description="CdaR GGDEF-like" evidence="4">
    <location>
        <begin position="285"/>
        <end position="392"/>
    </location>
</feature>
<evidence type="ECO:0000256" key="1">
    <source>
        <dbReference type="ARBA" id="ARBA00006754"/>
    </source>
</evidence>
<evidence type="ECO:0000259" key="3">
    <source>
        <dbReference type="Pfam" id="PF13556"/>
    </source>
</evidence>
<dbReference type="InterPro" id="IPR012914">
    <property type="entry name" value="PucR_dom"/>
</dbReference>
<feature type="domain" description="PucR C-terminal helix-turn-helix" evidence="3">
    <location>
        <begin position="445"/>
        <end position="502"/>
    </location>
</feature>
<dbReference type="InterPro" id="IPR042070">
    <property type="entry name" value="PucR_C-HTH_sf"/>
</dbReference>
<proteinExistence type="inferred from homology"/>
<name>A0A2Z5JLD3_STRAR</name>
<dbReference type="Proteomes" id="UP000252698">
    <property type="component" value="Chromosome"/>
</dbReference>
<evidence type="ECO:0000259" key="2">
    <source>
        <dbReference type="Pfam" id="PF07905"/>
    </source>
</evidence>
<evidence type="ECO:0000259" key="4">
    <source>
        <dbReference type="Pfam" id="PF17853"/>
    </source>
</evidence>
<sequence>MGVSLNWLTRRRELGLTVLAGRSALDREVAWAHSIELADPTPWLSGGELLLTTGLRLPGTPVGQRAYVARLAGSGVAAVAFGTGLSHARVPAALVEAAEEAELPLLEIPLPTPFVAITKAVMERLAEQSYEGVVHASRIQLRMTRAALRGAQAVVRELAVSTGTQVLYMDGEGAVRASHPPGSAGPEPVVLAELRAPGAGDGASAAVSTGPQGSVAAQQVRVGPRAHGRLALVTGRELTAVDHLLLGHAASLIALHEEKPLRLMDEQHHVNGLFLRMLLDGTVSAPTARAHLTEAGFPVRDGISVLVLRGGSPRRALDAAGGDLAERGLPRFGTARGGCAVLLLPGDGSAQARALTDGAAARLRPRPHAGLSDTHGLDAVPQALREAANAAAAAEARSGHELVPFASLAGQVLVTAPETRGLLRELSAVRIAPLADYDREHGTDLIASLRAFLEHHGQWGAAATSLAVHRHTLRSRVDRIHALLDVDLGSAHVRAELLLALSAWPGENADADGVVRTSRP</sequence>
<evidence type="ECO:0000313" key="5">
    <source>
        <dbReference type="EMBL" id="AXE81241.1"/>
    </source>
</evidence>
<protein>
    <submittedName>
        <fullName evidence="5">PucR family transcriptional regulator</fullName>
    </submittedName>
</protein>
<dbReference type="InterPro" id="IPR041522">
    <property type="entry name" value="CdaR_GGDEF"/>
</dbReference>
<feature type="domain" description="Purine catabolism PurC-like" evidence="2">
    <location>
        <begin position="11"/>
        <end position="125"/>
    </location>
</feature>
<gene>
    <name evidence="5" type="ORF">C5746_34645</name>
</gene>
<accession>A0A2Z5JLD3</accession>
<evidence type="ECO:0000313" key="6">
    <source>
        <dbReference type="Proteomes" id="UP000252698"/>
    </source>
</evidence>
<dbReference type="Pfam" id="PF13556">
    <property type="entry name" value="HTH_30"/>
    <property type="match status" value="1"/>
</dbReference>
<dbReference type="EMBL" id="CP027306">
    <property type="protein sequence ID" value="AXE81241.1"/>
    <property type="molecule type" value="Genomic_DNA"/>
</dbReference>
<dbReference type="PANTHER" id="PTHR33744">
    <property type="entry name" value="CARBOHYDRATE DIACID REGULATOR"/>
    <property type="match status" value="1"/>
</dbReference>
<dbReference type="RefSeq" id="WP_114247650.1">
    <property type="nucleotide sequence ID" value="NZ_CP027306.1"/>
</dbReference>
<dbReference type="KEGG" id="sata:C5746_34645"/>